<evidence type="ECO:0000259" key="7">
    <source>
        <dbReference type="PROSITE" id="PS50977"/>
    </source>
</evidence>
<dbReference type="InterPro" id="IPR050109">
    <property type="entry name" value="HTH-type_TetR-like_transc_reg"/>
</dbReference>
<dbReference type="EMBL" id="BSUL01000001">
    <property type="protein sequence ID" value="GMA28254.1"/>
    <property type="molecule type" value="Genomic_DNA"/>
</dbReference>
<dbReference type="Proteomes" id="UP001157160">
    <property type="component" value="Unassembled WGS sequence"/>
</dbReference>
<evidence type="ECO:0000256" key="4">
    <source>
        <dbReference type="ARBA" id="ARBA00023163"/>
    </source>
</evidence>
<dbReference type="InterPro" id="IPR036271">
    <property type="entry name" value="Tet_transcr_reg_TetR-rel_C_sf"/>
</dbReference>
<dbReference type="InterPro" id="IPR001647">
    <property type="entry name" value="HTH_TetR"/>
</dbReference>
<gene>
    <name evidence="8" type="ORF">GCM10025874_15070</name>
</gene>
<dbReference type="Pfam" id="PF13977">
    <property type="entry name" value="TetR_C_6"/>
    <property type="match status" value="1"/>
</dbReference>
<dbReference type="GO" id="GO:0000976">
    <property type="term" value="F:transcription cis-regulatory region binding"/>
    <property type="evidence" value="ECO:0007669"/>
    <property type="project" value="TreeGrafter"/>
</dbReference>
<dbReference type="SUPFAM" id="SSF48498">
    <property type="entry name" value="Tetracyclin repressor-like, C-terminal domain"/>
    <property type="match status" value="1"/>
</dbReference>
<evidence type="ECO:0000256" key="1">
    <source>
        <dbReference type="ARBA" id="ARBA00022491"/>
    </source>
</evidence>
<proteinExistence type="predicted"/>
<evidence type="ECO:0000256" key="2">
    <source>
        <dbReference type="ARBA" id="ARBA00023015"/>
    </source>
</evidence>
<evidence type="ECO:0000313" key="9">
    <source>
        <dbReference type="Proteomes" id="UP001157160"/>
    </source>
</evidence>
<keyword evidence="1" id="KW-0678">Repressor</keyword>
<keyword evidence="9" id="KW-1185">Reference proteome</keyword>
<dbReference type="AlphaFoldDB" id="A0AA37UCX0"/>
<dbReference type="InterPro" id="IPR039538">
    <property type="entry name" value="BetI_C"/>
</dbReference>
<comment type="caution">
    <text evidence="8">The sequence shown here is derived from an EMBL/GenBank/DDBJ whole genome shotgun (WGS) entry which is preliminary data.</text>
</comment>
<dbReference type="PROSITE" id="PS50977">
    <property type="entry name" value="HTH_TETR_2"/>
    <property type="match status" value="1"/>
</dbReference>
<evidence type="ECO:0000256" key="3">
    <source>
        <dbReference type="ARBA" id="ARBA00023125"/>
    </source>
</evidence>
<keyword evidence="4" id="KW-0804">Transcription</keyword>
<feature type="domain" description="HTH tetR-type" evidence="7">
    <location>
        <begin position="7"/>
        <end position="67"/>
    </location>
</feature>
<keyword evidence="2" id="KW-0805">Transcription regulation</keyword>
<accession>A0AA37UCX0</accession>
<evidence type="ECO:0000256" key="5">
    <source>
        <dbReference type="PROSITE-ProRule" id="PRU00335"/>
    </source>
</evidence>
<dbReference type="GO" id="GO:0003700">
    <property type="term" value="F:DNA-binding transcription factor activity"/>
    <property type="evidence" value="ECO:0007669"/>
    <property type="project" value="TreeGrafter"/>
</dbReference>
<feature type="DNA-binding region" description="H-T-H motif" evidence="5">
    <location>
        <begin position="30"/>
        <end position="49"/>
    </location>
</feature>
<dbReference type="RefSeq" id="WP_284231623.1">
    <property type="nucleotide sequence ID" value="NZ_BSUL01000001.1"/>
</dbReference>
<name>A0AA37UCX0_9MICO</name>
<evidence type="ECO:0000313" key="8">
    <source>
        <dbReference type="EMBL" id="GMA28254.1"/>
    </source>
</evidence>
<evidence type="ECO:0000256" key="6">
    <source>
        <dbReference type="SAM" id="MobiDB-lite"/>
    </source>
</evidence>
<dbReference type="PANTHER" id="PTHR30055:SF231">
    <property type="entry name" value="TRANSCRIPTIONAL REGULATORY PROTEIN (PROBABLY DEOR-FAMILY)-RELATED"/>
    <property type="match status" value="1"/>
</dbReference>
<keyword evidence="3 5" id="KW-0238">DNA-binding</keyword>
<dbReference type="InterPro" id="IPR009057">
    <property type="entry name" value="Homeodomain-like_sf"/>
</dbReference>
<sequence>MARIPAEQRRQALVQAALAVIYRDGVAAATTRTVVAEAGMSLASFHYVFDSRDELIREVIAAIVGDVEAVASMSLEPGKDIAETVRNGLRAYLGHVRADPLREVMLNELMNHALRDPELAHLPQIQYRIYRQTAGALLELAATVSDVRWNRPMDEMAHLFATFTDGLSLTWLGDRDDAAAEKTIELAALAVSVFAEPNEPGPHEPGQDVPEAPGAERADGGA</sequence>
<dbReference type="Gene3D" id="1.10.357.10">
    <property type="entry name" value="Tetracycline Repressor, domain 2"/>
    <property type="match status" value="1"/>
</dbReference>
<feature type="region of interest" description="Disordered" evidence="6">
    <location>
        <begin position="195"/>
        <end position="222"/>
    </location>
</feature>
<dbReference type="SUPFAM" id="SSF46689">
    <property type="entry name" value="Homeodomain-like"/>
    <property type="match status" value="1"/>
</dbReference>
<reference evidence="8 9" key="1">
    <citation type="journal article" date="2014" name="Int. J. Syst. Evol. Microbiol.">
        <title>Complete genome sequence of Corynebacterium casei LMG S-19264T (=DSM 44701T), isolated from a smear-ripened cheese.</title>
        <authorList>
            <consortium name="US DOE Joint Genome Institute (JGI-PGF)"/>
            <person name="Walter F."/>
            <person name="Albersmeier A."/>
            <person name="Kalinowski J."/>
            <person name="Ruckert C."/>
        </authorList>
    </citation>
    <scope>NUCLEOTIDE SEQUENCE [LARGE SCALE GENOMIC DNA]</scope>
    <source>
        <strain evidence="8 9">NBRC 112289</strain>
    </source>
</reference>
<dbReference type="Pfam" id="PF00440">
    <property type="entry name" value="TetR_N"/>
    <property type="match status" value="1"/>
</dbReference>
<dbReference type="PANTHER" id="PTHR30055">
    <property type="entry name" value="HTH-TYPE TRANSCRIPTIONAL REGULATOR RUTR"/>
    <property type="match status" value="1"/>
</dbReference>
<protein>
    <recommendedName>
        <fullName evidence="7">HTH tetR-type domain-containing protein</fullName>
    </recommendedName>
</protein>
<organism evidence="8 9">
    <name type="scientific">Arenivirga flava</name>
    <dbReference type="NCBI Taxonomy" id="1930060"/>
    <lineage>
        <taxon>Bacteria</taxon>
        <taxon>Bacillati</taxon>
        <taxon>Actinomycetota</taxon>
        <taxon>Actinomycetes</taxon>
        <taxon>Micrococcales</taxon>
        <taxon>Microbacteriaceae</taxon>
        <taxon>Arenivirga</taxon>
    </lineage>
</organism>